<dbReference type="Proteomes" id="UP000269301">
    <property type="component" value="Unassembled WGS sequence"/>
</dbReference>
<dbReference type="Pfam" id="PF04402">
    <property type="entry name" value="SIMPL"/>
    <property type="match status" value="1"/>
</dbReference>
<dbReference type="InterPro" id="IPR052022">
    <property type="entry name" value="26kDa_periplasmic_antigen"/>
</dbReference>
<proteinExistence type="predicted"/>
<keyword evidence="3" id="KW-1185">Reference proteome</keyword>
<feature type="region of interest" description="Disordered" evidence="1">
    <location>
        <begin position="12"/>
        <end position="37"/>
    </location>
</feature>
<protein>
    <submittedName>
        <fullName evidence="2">DUF541 domain-containing protein</fullName>
    </submittedName>
</protein>
<name>A0A495A2Z5_9BACI</name>
<dbReference type="Gene3D" id="3.30.70.2970">
    <property type="entry name" value="Protein of unknown function (DUF541), domain 2"/>
    <property type="match status" value="1"/>
</dbReference>
<evidence type="ECO:0000256" key="1">
    <source>
        <dbReference type="SAM" id="MobiDB-lite"/>
    </source>
</evidence>
<dbReference type="Gene3D" id="3.30.110.170">
    <property type="entry name" value="Protein of unknown function (DUF541), domain 1"/>
    <property type="match status" value="1"/>
</dbReference>
<dbReference type="PANTHER" id="PTHR34387">
    <property type="entry name" value="SLR1258 PROTEIN"/>
    <property type="match status" value="1"/>
</dbReference>
<gene>
    <name evidence="2" type="ORF">D8M06_08990</name>
</gene>
<dbReference type="GO" id="GO:0006974">
    <property type="term" value="P:DNA damage response"/>
    <property type="evidence" value="ECO:0007669"/>
    <property type="project" value="TreeGrafter"/>
</dbReference>
<dbReference type="EMBL" id="RBZP01000005">
    <property type="protein sequence ID" value="RKQ33947.1"/>
    <property type="molecule type" value="Genomic_DNA"/>
</dbReference>
<sequence>MIMYYPYNAHYPYQSNPSPNPNTQQITRPAREPSQPNTITVRGMSSVSIQPDMASVQLAVLTENISLTQAQEENAETMNQVLVAIEAQGIPQEKIQTSRYTIQPKYDFVEGKQVFRGYEVQNEITLKITEIQETGQIIDAAVDAGVNRVMNIQFTTQNENAYYNQALQQAIINAMEKAMTIADTLQINLHETPVKLVEKVTRDQVTPRVLAASTQDSFSTPIKPGQIQIQAEIDAIFKY</sequence>
<reference evidence="2 3" key="1">
    <citation type="journal article" date="2016" name="Int. J. Syst. Evol. Microbiol.">
        <title>Oceanobacillus halophilus sp. nov., a novel moderately halophilic bacterium from a hypersaline lake.</title>
        <authorList>
            <person name="Amoozegar M.A."/>
            <person name="Bagheri M."/>
            <person name="Makhdoumi A."/>
            <person name="Nikou M.M."/>
            <person name="Fazeli S.A.S."/>
            <person name="Schumann P."/>
            <person name="Sproer C."/>
            <person name="Sanchez-Porro C."/>
            <person name="Ventosa A."/>
        </authorList>
    </citation>
    <scope>NUCLEOTIDE SEQUENCE [LARGE SCALE GENOMIC DNA]</scope>
    <source>
        <strain evidence="2 3">DSM 23996</strain>
    </source>
</reference>
<evidence type="ECO:0000313" key="2">
    <source>
        <dbReference type="EMBL" id="RKQ33947.1"/>
    </source>
</evidence>
<dbReference type="AlphaFoldDB" id="A0A495A2Z5"/>
<comment type="caution">
    <text evidence="2">The sequence shown here is derived from an EMBL/GenBank/DDBJ whole genome shotgun (WGS) entry which is preliminary data.</text>
</comment>
<evidence type="ECO:0000313" key="3">
    <source>
        <dbReference type="Proteomes" id="UP000269301"/>
    </source>
</evidence>
<dbReference type="InterPro" id="IPR007497">
    <property type="entry name" value="SIMPL/DUF541"/>
</dbReference>
<accession>A0A495A2Z5</accession>
<dbReference type="PANTHER" id="PTHR34387:SF1">
    <property type="entry name" value="PERIPLASMIC IMMUNOGENIC PROTEIN"/>
    <property type="match status" value="1"/>
</dbReference>
<organism evidence="2 3">
    <name type="scientific">Oceanobacillus halophilus</name>
    <dbReference type="NCBI Taxonomy" id="930130"/>
    <lineage>
        <taxon>Bacteria</taxon>
        <taxon>Bacillati</taxon>
        <taxon>Bacillota</taxon>
        <taxon>Bacilli</taxon>
        <taxon>Bacillales</taxon>
        <taxon>Bacillaceae</taxon>
        <taxon>Oceanobacillus</taxon>
    </lineage>
</organism>